<feature type="domain" description="NAD(P)-binding" evidence="4">
    <location>
        <begin position="68"/>
        <end position="380"/>
    </location>
</feature>
<dbReference type="STRING" id="35128.B8C9H5"/>
<dbReference type="PRINTS" id="PR01713">
    <property type="entry name" value="NUCEPIMERASE"/>
</dbReference>
<dbReference type="OMA" id="LHTPYQV"/>
<evidence type="ECO:0000256" key="1">
    <source>
        <dbReference type="ARBA" id="ARBA00007637"/>
    </source>
</evidence>
<dbReference type="GeneID" id="7445903"/>
<accession>B8C9H5</accession>
<comment type="similarity">
    <text evidence="1">Belongs to the NAD(P)-dependent epimerase/dehydratase family.</text>
</comment>
<dbReference type="SUPFAM" id="SSF51735">
    <property type="entry name" value="NAD(P)-binding Rossmann-fold domains"/>
    <property type="match status" value="1"/>
</dbReference>
<evidence type="ECO:0000313" key="5">
    <source>
        <dbReference type="EMBL" id="EED90046.1"/>
    </source>
</evidence>
<evidence type="ECO:0000256" key="3">
    <source>
        <dbReference type="SAM" id="SignalP"/>
    </source>
</evidence>
<feature type="chain" id="PRO_5002866386" description="NAD(P)-binding domain-containing protein" evidence="3">
    <location>
        <begin position="19"/>
        <end position="405"/>
    </location>
</feature>
<evidence type="ECO:0000313" key="6">
    <source>
        <dbReference type="Proteomes" id="UP000001449"/>
    </source>
</evidence>
<dbReference type="InParanoid" id="B8C9H5"/>
<keyword evidence="3" id="KW-0732">Signal</keyword>
<name>B8C9H5_THAPS</name>
<evidence type="ECO:0000256" key="2">
    <source>
        <dbReference type="ARBA" id="ARBA00023027"/>
    </source>
</evidence>
<feature type="signal peptide" evidence="3">
    <location>
        <begin position="1"/>
        <end position="18"/>
    </location>
</feature>
<dbReference type="PaxDb" id="35128-Thaps8439"/>
<dbReference type="eggNOG" id="KOG1371">
    <property type="taxonomic scope" value="Eukaryota"/>
</dbReference>
<dbReference type="Gene3D" id="3.40.50.720">
    <property type="entry name" value="NAD(P)-binding Rossmann-like Domain"/>
    <property type="match status" value="1"/>
</dbReference>
<keyword evidence="6" id="KW-1185">Reference proteome</keyword>
<evidence type="ECO:0000259" key="4">
    <source>
        <dbReference type="Pfam" id="PF16363"/>
    </source>
</evidence>
<dbReference type="Proteomes" id="UP000001449">
    <property type="component" value="Chromosome 10"/>
</dbReference>
<dbReference type="KEGG" id="tps:THAPSDRAFT_8439"/>
<dbReference type="RefSeq" id="XP_002292850.1">
    <property type="nucleotide sequence ID" value="XM_002292814.1"/>
</dbReference>
<organism evidence="5 6">
    <name type="scientific">Thalassiosira pseudonana</name>
    <name type="common">Marine diatom</name>
    <name type="synonym">Cyclotella nana</name>
    <dbReference type="NCBI Taxonomy" id="35128"/>
    <lineage>
        <taxon>Eukaryota</taxon>
        <taxon>Sar</taxon>
        <taxon>Stramenopiles</taxon>
        <taxon>Ochrophyta</taxon>
        <taxon>Bacillariophyta</taxon>
        <taxon>Coscinodiscophyceae</taxon>
        <taxon>Thalassiosirophycidae</taxon>
        <taxon>Thalassiosirales</taxon>
        <taxon>Thalassiosiraceae</taxon>
        <taxon>Thalassiosira</taxon>
    </lineage>
</organism>
<protein>
    <recommendedName>
        <fullName evidence="4">NAD(P)-binding domain-containing protein</fullName>
    </recommendedName>
</protein>
<keyword evidence="2" id="KW-0520">NAD</keyword>
<proteinExistence type="inferred from homology"/>
<sequence>MRWLRVVVLLIQVHTFLALRGTLPSVSSDANTTSYGANAKVKFTQPSPELWADIPIVEPHTGYKKVVVTGGAGFIGSHVAHALLERGDDVVVVDEMNDYYDVSIKEDNLQLLREKAKEMESEDRKERLAIYKGDINNQTLMHGLFEQEQPEWICHLAARAGVRPSIEDPLLYVKANVQGTTNMLEYSRAYKVRNVVMASSSSVYGESESTYFSEAEDVNQPVSPYAATKRSGELIAYTYHNLYGLNVTNLRFFTVYGARGRPDMAPFKFISRVTRGDQIEQYGDGSTSRDYTYVEDIVDGVIRAIDRPYPYQIFNLGKGSGTKLSEFISLVEKHVGKKANIKLLPEQPGDVPFTNADVSKAQRLLGYESTVTMEEGIKRTVAWYKSVFGENGMGLEEAVVKRRAP</sequence>
<dbReference type="PANTHER" id="PTHR43574">
    <property type="entry name" value="EPIMERASE-RELATED"/>
    <property type="match status" value="1"/>
</dbReference>
<dbReference type="EMBL" id="CM000646">
    <property type="protein sequence ID" value="EED90046.1"/>
    <property type="molecule type" value="Genomic_DNA"/>
</dbReference>
<reference evidence="5 6" key="1">
    <citation type="journal article" date="2004" name="Science">
        <title>The genome of the diatom Thalassiosira pseudonana: ecology, evolution, and metabolism.</title>
        <authorList>
            <person name="Armbrust E.V."/>
            <person name="Berges J.A."/>
            <person name="Bowler C."/>
            <person name="Green B.R."/>
            <person name="Martinez D."/>
            <person name="Putnam N.H."/>
            <person name="Zhou S."/>
            <person name="Allen A.E."/>
            <person name="Apt K.E."/>
            <person name="Bechner M."/>
            <person name="Brzezinski M.A."/>
            <person name="Chaal B.K."/>
            <person name="Chiovitti A."/>
            <person name="Davis A.K."/>
            <person name="Demarest M.S."/>
            <person name="Detter J.C."/>
            <person name="Glavina T."/>
            <person name="Goodstein D."/>
            <person name="Hadi M.Z."/>
            <person name="Hellsten U."/>
            <person name="Hildebrand M."/>
            <person name="Jenkins B.D."/>
            <person name="Jurka J."/>
            <person name="Kapitonov V.V."/>
            <person name="Kroger N."/>
            <person name="Lau W.W."/>
            <person name="Lane T.W."/>
            <person name="Larimer F.W."/>
            <person name="Lippmeier J.C."/>
            <person name="Lucas S."/>
            <person name="Medina M."/>
            <person name="Montsant A."/>
            <person name="Obornik M."/>
            <person name="Parker M.S."/>
            <person name="Palenik B."/>
            <person name="Pazour G.J."/>
            <person name="Richardson P.M."/>
            <person name="Rynearson T.A."/>
            <person name="Saito M.A."/>
            <person name="Schwartz D.C."/>
            <person name="Thamatrakoln K."/>
            <person name="Valentin K."/>
            <person name="Vardi A."/>
            <person name="Wilkerson F.P."/>
            <person name="Rokhsar D.S."/>
        </authorList>
    </citation>
    <scope>NUCLEOTIDE SEQUENCE [LARGE SCALE GENOMIC DNA]</scope>
    <source>
        <strain evidence="5 6">CCMP1335</strain>
    </source>
</reference>
<dbReference type="GO" id="GO:0016854">
    <property type="term" value="F:racemase and epimerase activity"/>
    <property type="evidence" value="ECO:0000318"/>
    <property type="project" value="GO_Central"/>
</dbReference>
<dbReference type="Gene3D" id="3.90.25.10">
    <property type="entry name" value="UDP-galactose 4-epimerase, domain 1"/>
    <property type="match status" value="1"/>
</dbReference>
<dbReference type="HOGENOM" id="CLU_007383_1_7_1"/>
<reference evidence="5 6" key="2">
    <citation type="journal article" date="2008" name="Nature">
        <title>The Phaeodactylum genome reveals the evolutionary history of diatom genomes.</title>
        <authorList>
            <person name="Bowler C."/>
            <person name="Allen A.E."/>
            <person name="Badger J.H."/>
            <person name="Grimwood J."/>
            <person name="Jabbari K."/>
            <person name="Kuo A."/>
            <person name="Maheswari U."/>
            <person name="Martens C."/>
            <person name="Maumus F."/>
            <person name="Otillar R.P."/>
            <person name="Rayko E."/>
            <person name="Salamov A."/>
            <person name="Vandepoele K."/>
            <person name="Beszteri B."/>
            <person name="Gruber A."/>
            <person name="Heijde M."/>
            <person name="Katinka M."/>
            <person name="Mock T."/>
            <person name="Valentin K."/>
            <person name="Verret F."/>
            <person name="Berges J.A."/>
            <person name="Brownlee C."/>
            <person name="Cadoret J.P."/>
            <person name="Chiovitti A."/>
            <person name="Choi C.J."/>
            <person name="Coesel S."/>
            <person name="De Martino A."/>
            <person name="Detter J.C."/>
            <person name="Durkin C."/>
            <person name="Falciatore A."/>
            <person name="Fournet J."/>
            <person name="Haruta M."/>
            <person name="Huysman M.J."/>
            <person name="Jenkins B.D."/>
            <person name="Jiroutova K."/>
            <person name="Jorgensen R.E."/>
            <person name="Joubert Y."/>
            <person name="Kaplan A."/>
            <person name="Kroger N."/>
            <person name="Kroth P.G."/>
            <person name="La Roche J."/>
            <person name="Lindquist E."/>
            <person name="Lommer M."/>
            <person name="Martin-Jezequel V."/>
            <person name="Lopez P.J."/>
            <person name="Lucas S."/>
            <person name="Mangogna M."/>
            <person name="McGinnis K."/>
            <person name="Medlin L.K."/>
            <person name="Montsant A."/>
            <person name="Oudot-Le Secq M.P."/>
            <person name="Napoli C."/>
            <person name="Obornik M."/>
            <person name="Parker M.S."/>
            <person name="Petit J.L."/>
            <person name="Porcel B.M."/>
            <person name="Poulsen N."/>
            <person name="Robison M."/>
            <person name="Rychlewski L."/>
            <person name="Rynearson T.A."/>
            <person name="Schmutz J."/>
            <person name="Shapiro H."/>
            <person name="Siaut M."/>
            <person name="Stanley M."/>
            <person name="Sussman M.R."/>
            <person name="Taylor A.R."/>
            <person name="Vardi A."/>
            <person name="von Dassow P."/>
            <person name="Vyverman W."/>
            <person name="Willis A."/>
            <person name="Wyrwicz L.S."/>
            <person name="Rokhsar D.S."/>
            <person name="Weissenbach J."/>
            <person name="Armbrust E.V."/>
            <person name="Green B.R."/>
            <person name="Van de Peer Y."/>
            <person name="Grigoriev I.V."/>
        </authorList>
    </citation>
    <scope>NUCLEOTIDE SEQUENCE [LARGE SCALE GENOMIC DNA]</scope>
    <source>
        <strain evidence="5 6">CCMP1335</strain>
    </source>
</reference>
<dbReference type="AlphaFoldDB" id="B8C9H5"/>
<dbReference type="Pfam" id="PF16363">
    <property type="entry name" value="GDP_Man_Dehyd"/>
    <property type="match status" value="1"/>
</dbReference>
<dbReference type="InterPro" id="IPR016040">
    <property type="entry name" value="NAD(P)-bd_dom"/>
</dbReference>
<gene>
    <name evidence="5" type="ORF">THAPSDRAFT_8439</name>
</gene>
<dbReference type="InterPro" id="IPR036291">
    <property type="entry name" value="NAD(P)-bd_dom_sf"/>
</dbReference>